<dbReference type="InterPro" id="IPR016181">
    <property type="entry name" value="Acyl_CoA_acyltransferase"/>
</dbReference>
<protein>
    <recommendedName>
        <fullName evidence="4">N-acetyltransferase domain-containing protein</fullName>
    </recommendedName>
</protein>
<feature type="compositionally biased region" description="Low complexity" evidence="1">
    <location>
        <begin position="173"/>
        <end position="196"/>
    </location>
</feature>
<feature type="compositionally biased region" description="Basic and acidic residues" evidence="1">
    <location>
        <begin position="33"/>
        <end position="44"/>
    </location>
</feature>
<evidence type="ECO:0008006" key="4">
    <source>
        <dbReference type="Google" id="ProtNLM"/>
    </source>
</evidence>
<dbReference type="Gene3D" id="3.40.630.30">
    <property type="match status" value="1"/>
</dbReference>
<dbReference type="OrthoDB" id="2129362at2759"/>
<feature type="compositionally biased region" description="Polar residues" evidence="1">
    <location>
        <begin position="68"/>
        <end position="84"/>
    </location>
</feature>
<feature type="region of interest" description="Disordered" evidence="1">
    <location>
        <begin position="1"/>
        <end position="296"/>
    </location>
</feature>
<dbReference type="SUPFAM" id="SSF55729">
    <property type="entry name" value="Acyl-CoA N-acyltransferases (Nat)"/>
    <property type="match status" value="1"/>
</dbReference>
<name>A0A8J2N296_9PLEO</name>
<dbReference type="GeneID" id="67012655"/>
<dbReference type="AlphaFoldDB" id="A0A8J2N296"/>
<accession>A0A8J2N296</accession>
<dbReference type="RefSeq" id="XP_043164863.1">
    <property type="nucleotide sequence ID" value="XM_043308928.1"/>
</dbReference>
<evidence type="ECO:0000313" key="3">
    <source>
        <dbReference type="Proteomes" id="UP000676310"/>
    </source>
</evidence>
<feature type="compositionally biased region" description="Basic residues" evidence="1">
    <location>
        <begin position="126"/>
        <end position="139"/>
    </location>
</feature>
<gene>
    <name evidence="2" type="ORF">ALTATR162_LOCUS1332</name>
</gene>
<reference evidence="2" key="1">
    <citation type="submission" date="2021-05" db="EMBL/GenBank/DDBJ databases">
        <authorList>
            <person name="Stam R."/>
        </authorList>
    </citation>
    <scope>NUCLEOTIDE SEQUENCE</scope>
    <source>
        <strain evidence="2">CS162</strain>
    </source>
</reference>
<comment type="caution">
    <text evidence="2">The sequence shown here is derived from an EMBL/GenBank/DDBJ whole genome shotgun (WGS) entry which is preliminary data.</text>
</comment>
<evidence type="ECO:0000313" key="2">
    <source>
        <dbReference type="EMBL" id="CAG5143343.1"/>
    </source>
</evidence>
<organism evidence="2 3">
    <name type="scientific">Alternaria atra</name>
    <dbReference type="NCBI Taxonomy" id="119953"/>
    <lineage>
        <taxon>Eukaryota</taxon>
        <taxon>Fungi</taxon>
        <taxon>Dikarya</taxon>
        <taxon>Ascomycota</taxon>
        <taxon>Pezizomycotina</taxon>
        <taxon>Dothideomycetes</taxon>
        <taxon>Pleosporomycetidae</taxon>
        <taxon>Pleosporales</taxon>
        <taxon>Pleosporineae</taxon>
        <taxon>Pleosporaceae</taxon>
        <taxon>Alternaria</taxon>
        <taxon>Alternaria sect. Ulocladioides</taxon>
    </lineage>
</organism>
<feature type="compositionally biased region" description="Basic and acidic residues" evidence="1">
    <location>
        <begin position="13"/>
        <end position="26"/>
    </location>
</feature>
<proteinExistence type="predicted"/>
<keyword evidence="3" id="KW-1185">Reference proteome</keyword>
<sequence length="731" mass="82443">MPPLPLLVEVEDSSIKEPHLHTKPKNEPMTWQQEKDFGQSRKLETPPSGRPQWKILPIEEPSKVPDDANNSWLAQQAEFSNSSEQPRRNARGKGATHRASAIESSKPTRPPPPHINDAIKEQKPLCKNRSRNKKKKKAKSNNMARSPNGTARVYVPPHLRNRSSADAGKVHSAHSSDVAVNASSAASDLSKAAIASKTDPIPNGAVHRQDSSSPSPTTSLEHKQKGQCKSATPEPALYNGWDEPKADLPAAPKNSENPRWPRGPQPYKRAVWPKSKDMKYIPSSSDSDGGIDFKSNSNGDPYYDIKKLTDWSGDWLPAPETWAARKGHTDRHFGAHIEQWINTHPPHWKDGVTPYYPPDTFADAKELAPRYWLEVKVGGESLREVWKDLVNPEKEPKPLDESDLVDYLPWWELYEDVVHTETINDDDGQDQRIITHATSYLRALDVPDARVNFDDPKYPSASWMLASALDKVEEKNKRVAERHRKVMAKRSRPVPESRSPIPQMADRRLYPKANIYIRPVKAMDVQGILEIYNYYINNTICATEFDERTLVQMAQRMLDIVNAGLPYLVAVSKSNQSRADPGYVSEKIAGFINLDDYCDQSSSYRYTFEMELFVHPGFVSKGLGKCLVDRLLEMVDTSYRARGGYEYVNDDEYLKTGPSRIIKTVLLNVHHENGEDLDADWRGNFLSACKFVCVGRLPKVGYKYDKVVDVSIFAHHTNEDIDPSARPTVAG</sequence>
<dbReference type="Proteomes" id="UP000676310">
    <property type="component" value="Unassembled WGS sequence"/>
</dbReference>
<evidence type="ECO:0000256" key="1">
    <source>
        <dbReference type="SAM" id="MobiDB-lite"/>
    </source>
</evidence>
<dbReference type="EMBL" id="CAJRGZ010000015">
    <property type="protein sequence ID" value="CAG5143343.1"/>
    <property type="molecule type" value="Genomic_DNA"/>
</dbReference>